<sequence>MVPISINEFAKSFVKTNKEENLQDTKEKLQLAVENKKGGADCTSCDAPIWAIGSAIVGWNGCFTCITGEGDSSEDYEIDVVNY</sequence>
<dbReference type="RefSeq" id="WP_382396702.1">
    <property type="nucleotide sequence ID" value="NZ_JBHTNH010000001.1"/>
</dbReference>
<gene>
    <name evidence="1" type="ORF">ACFQ4A_00010</name>
</gene>
<organism evidence="1 2">
    <name type="scientific">Lentibacillus salinarum</name>
    <dbReference type="NCBI Taxonomy" id="446820"/>
    <lineage>
        <taxon>Bacteria</taxon>
        <taxon>Bacillati</taxon>
        <taxon>Bacillota</taxon>
        <taxon>Bacilli</taxon>
        <taxon>Bacillales</taxon>
        <taxon>Bacillaceae</taxon>
        <taxon>Lentibacillus</taxon>
    </lineage>
</organism>
<reference evidence="2" key="1">
    <citation type="journal article" date="2019" name="Int. J. Syst. Evol. Microbiol.">
        <title>The Global Catalogue of Microorganisms (GCM) 10K type strain sequencing project: providing services to taxonomists for standard genome sequencing and annotation.</title>
        <authorList>
            <consortium name="The Broad Institute Genomics Platform"/>
            <consortium name="The Broad Institute Genome Sequencing Center for Infectious Disease"/>
            <person name="Wu L."/>
            <person name="Ma J."/>
        </authorList>
    </citation>
    <scope>NUCLEOTIDE SEQUENCE [LARGE SCALE GENOMIC DNA]</scope>
    <source>
        <strain evidence="2">CCUG 54822</strain>
    </source>
</reference>
<dbReference type="EMBL" id="JBHTNH010000001">
    <property type="protein sequence ID" value="MFD1360056.1"/>
    <property type="molecule type" value="Genomic_DNA"/>
</dbReference>
<accession>A0ABW3ZNX1</accession>
<proteinExistence type="predicted"/>
<dbReference type="Proteomes" id="UP001597178">
    <property type="component" value="Unassembled WGS sequence"/>
</dbReference>
<comment type="caution">
    <text evidence="1">The sequence shown here is derived from an EMBL/GenBank/DDBJ whole genome shotgun (WGS) entry which is preliminary data.</text>
</comment>
<protein>
    <submittedName>
        <fullName evidence="1">Uncharacterized protein</fullName>
    </submittedName>
</protein>
<evidence type="ECO:0000313" key="2">
    <source>
        <dbReference type="Proteomes" id="UP001597178"/>
    </source>
</evidence>
<evidence type="ECO:0000313" key="1">
    <source>
        <dbReference type="EMBL" id="MFD1360056.1"/>
    </source>
</evidence>
<keyword evidence="2" id="KW-1185">Reference proteome</keyword>
<name>A0ABW3ZNX1_9BACI</name>